<feature type="domain" description="Acyl-CoA thioester hydrolase/bile acid-CoA amino acid N-acetyltransferase" evidence="2">
    <location>
        <begin position="14"/>
        <end position="134"/>
    </location>
</feature>
<evidence type="ECO:0000313" key="4">
    <source>
        <dbReference type="EMBL" id="MFC3387866.1"/>
    </source>
</evidence>
<dbReference type="InterPro" id="IPR029058">
    <property type="entry name" value="AB_hydrolase_fold"/>
</dbReference>
<dbReference type="GO" id="GO:0016787">
    <property type="term" value="F:hydrolase activity"/>
    <property type="evidence" value="ECO:0007669"/>
    <property type="project" value="UniProtKB-KW"/>
</dbReference>
<reference evidence="5" key="1">
    <citation type="journal article" date="2019" name="Int. J. Syst. Evol. Microbiol.">
        <title>The Global Catalogue of Microorganisms (GCM) 10K type strain sequencing project: providing services to taxonomists for standard genome sequencing and annotation.</title>
        <authorList>
            <consortium name="The Broad Institute Genomics Platform"/>
            <consortium name="The Broad Institute Genome Sequencing Center for Infectious Disease"/>
            <person name="Wu L."/>
            <person name="Ma J."/>
        </authorList>
    </citation>
    <scope>NUCLEOTIDE SEQUENCE [LARGE SCALE GENOMIC DNA]</scope>
    <source>
        <strain evidence="5">CCM 7756</strain>
    </source>
</reference>
<dbReference type="Gene3D" id="3.40.50.1820">
    <property type="entry name" value="alpha/beta hydrolase"/>
    <property type="match status" value="1"/>
</dbReference>
<accession>A0ABV7N2P5</accession>
<comment type="caution">
    <text evidence="4">The sequence shown here is derived from an EMBL/GenBank/DDBJ whole genome shotgun (WGS) entry which is preliminary data.</text>
</comment>
<dbReference type="PANTHER" id="PTHR10824">
    <property type="entry name" value="ACYL-COENZYME A THIOESTERASE-RELATED"/>
    <property type="match status" value="1"/>
</dbReference>
<dbReference type="InterPro" id="IPR014940">
    <property type="entry name" value="BAAT_C"/>
</dbReference>
<dbReference type="Pfam" id="PF08840">
    <property type="entry name" value="BAAT_C"/>
    <property type="match status" value="1"/>
</dbReference>
<evidence type="ECO:0000313" key="5">
    <source>
        <dbReference type="Proteomes" id="UP001595637"/>
    </source>
</evidence>
<organism evidence="4 5">
    <name type="scientific">Salinicoccus sesuvii</name>
    <dbReference type="NCBI Taxonomy" id="868281"/>
    <lineage>
        <taxon>Bacteria</taxon>
        <taxon>Bacillati</taxon>
        <taxon>Bacillota</taxon>
        <taxon>Bacilli</taxon>
        <taxon>Bacillales</taxon>
        <taxon>Staphylococcaceae</taxon>
        <taxon>Salinicoccus</taxon>
    </lineage>
</organism>
<dbReference type="InterPro" id="IPR006862">
    <property type="entry name" value="Thio_Ohase/aa_AcTrfase"/>
</dbReference>
<evidence type="ECO:0000259" key="3">
    <source>
        <dbReference type="Pfam" id="PF08840"/>
    </source>
</evidence>
<dbReference type="PANTHER" id="PTHR10824:SF4">
    <property type="entry name" value="ACYL-COENZYME A THIOESTERASE 1-LIKE"/>
    <property type="match status" value="1"/>
</dbReference>
<dbReference type="Gene3D" id="2.60.40.2240">
    <property type="entry name" value="Acyl-CoA thioester hydrolase/BAAT N-terminal domain"/>
    <property type="match status" value="1"/>
</dbReference>
<protein>
    <submittedName>
        <fullName evidence="4">Acyl-CoA thioesterase/bile acid-CoA:amino acid N-acyltransferase family protein</fullName>
        <ecNumber evidence="4">3.-.-.-</ecNumber>
    </submittedName>
</protein>
<keyword evidence="5" id="KW-1185">Reference proteome</keyword>
<dbReference type="EMBL" id="JBHRVQ010000001">
    <property type="protein sequence ID" value="MFC3387866.1"/>
    <property type="molecule type" value="Genomic_DNA"/>
</dbReference>
<proteinExistence type="inferred from homology"/>
<dbReference type="InterPro" id="IPR016662">
    <property type="entry name" value="Acyl-CoA_thioEstase_long-chain"/>
</dbReference>
<dbReference type="EC" id="3.-.-.-" evidence="4"/>
<dbReference type="RefSeq" id="WP_380652454.1">
    <property type="nucleotide sequence ID" value="NZ_JBHRVQ010000001.1"/>
</dbReference>
<dbReference type="PIRSF" id="PIRSF016521">
    <property type="entry name" value="Acyl-CoA_hydro"/>
    <property type="match status" value="1"/>
</dbReference>
<comment type="similarity">
    <text evidence="1">Belongs to the C/M/P thioester hydrolase family.</text>
</comment>
<keyword evidence="4" id="KW-0378">Hydrolase</keyword>
<dbReference type="SUPFAM" id="SSF53474">
    <property type="entry name" value="alpha/beta-Hydrolases"/>
    <property type="match status" value="1"/>
</dbReference>
<gene>
    <name evidence="4" type="ORF">ACFOEO_04535</name>
</gene>
<dbReference type="InterPro" id="IPR042490">
    <property type="entry name" value="Thio_Ohase/BAAT_N"/>
</dbReference>
<evidence type="ECO:0000256" key="1">
    <source>
        <dbReference type="ARBA" id="ARBA00006538"/>
    </source>
</evidence>
<name>A0ABV7N2P5_9STAP</name>
<dbReference type="Proteomes" id="UP001595637">
    <property type="component" value="Unassembled WGS sequence"/>
</dbReference>
<evidence type="ECO:0000259" key="2">
    <source>
        <dbReference type="Pfam" id="PF04775"/>
    </source>
</evidence>
<feature type="domain" description="BAAT/Acyl-CoA thioester hydrolase C-terminal" evidence="3">
    <location>
        <begin position="197"/>
        <end position="417"/>
    </location>
</feature>
<dbReference type="Pfam" id="PF04775">
    <property type="entry name" value="Bile_Hydr_Trans"/>
    <property type="match status" value="1"/>
</dbReference>
<sequence>MPRIITKQDDFIIDQPLDLKVIDCTPSDIIHVSAEMYDEENKLFHSYASFFTKDSGVVDLALDIPFEGTYDRADAAGLIWSMILKDTGEDDYFVKKTDCDLSLEFYVKHKGEIVDSKNISIKFMASNVRMLDITQSGITGSLYGPVGEGKYPAVIILSGSDGGNEAHASSYLASKGYLVLSLSYFNDTGLKSNLEYIELEYFKDATVFLKYHEQCNGKINLIGYSKGAELVLLLGEKYDGYTSIIAGAPSSHITSGMKNGMFTPVTGWVHEGEPLPFLKMRFSVGMVLKSMKGWIMKQPFKFLDVWEKSMDAEAAIESRIEVRNISCPLLVIAGGSDQLWPSKFHAESIQDRRLDSRDEYLIYEEGGHFISFPYSFNQLPANVNMKVGKMTMNFGGSKKINAEASKQSLEKILNFLIVHNK</sequence>